<dbReference type="AlphaFoldDB" id="A0A0H5RDZ0"/>
<dbReference type="EMBL" id="HACM01012018">
    <property type="protein sequence ID" value="CRZ12460.1"/>
    <property type="molecule type" value="Transcribed_RNA"/>
</dbReference>
<organism evidence="2">
    <name type="scientific">Spongospora subterranea</name>
    <dbReference type="NCBI Taxonomy" id="70186"/>
    <lineage>
        <taxon>Eukaryota</taxon>
        <taxon>Sar</taxon>
        <taxon>Rhizaria</taxon>
        <taxon>Endomyxa</taxon>
        <taxon>Phytomyxea</taxon>
        <taxon>Plasmodiophorida</taxon>
        <taxon>Plasmodiophoridae</taxon>
        <taxon>Spongospora</taxon>
    </lineage>
</organism>
<protein>
    <submittedName>
        <fullName evidence="2">Uncharacterized protein</fullName>
    </submittedName>
</protein>
<reference evidence="2" key="1">
    <citation type="submission" date="2015-04" db="EMBL/GenBank/DDBJ databases">
        <title>The genome sequence of the plant pathogenic Rhizarian Plasmodiophora brassicae reveals insights in its biotrophic life cycle and the origin of chitin synthesis.</title>
        <authorList>
            <person name="Schwelm A."/>
            <person name="Fogelqvist J."/>
            <person name="Knaust A."/>
            <person name="Julke S."/>
            <person name="Lilja T."/>
            <person name="Dhandapani V."/>
            <person name="Bonilla-Rosso G."/>
            <person name="Karlsson M."/>
            <person name="Shevchenko A."/>
            <person name="Choi S.R."/>
            <person name="Kim H.G."/>
            <person name="Park J.Y."/>
            <person name="Lim Y.P."/>
            <person name="Ludwig-Muller J."/>
            <person name="Dixelius C."/>
        </authorList>
    </citation>
    <scope>NUCLEOTIDE SEQUENCE</scope>
    <source>
        <tissue evidence="2">Potato root galls</tissue>
    </source>
</reference>
<sequence length="130" mass="14425">MMSLWNRGRLSRSETGSGGGAGDVNDAPFTNEIHLGDHHLQLIDGVWQLMNATPSSASNAVDDGLVAENNRLRVLVEDLEKNNHRLQFRNQILLAMCTISEGDRHVAELENEQLLRSRNADKRELGPNLA</sequence>
<evidence type="ECO:0000256" key="1">
    <source>
        <dbReference type="SAM" id="MobiDB-lite"/>
    </source>
</evidence>
<proteinExistence type="predicted"/>
<feature type="region of interest" description="Disordered" evidence="1">
    <location>
        <begin position="1"/>
        <end position="25"/>
    </location>
</feature>
<accession>A0A0H5RDZ0</accession>
<name>A0A0H5RDZ0_9EUKA</name>
<evidence type="ECO:0000313" key="2">
    <source>
        <dbReference type="EMBL" id="CRZ12460.1"/>
    </source>
</evidence>